<dbReference type="STRING" id="71784.A0A1Y2BKJ8"/>
<dbReference type="Proteomes" id="UP000193986">
    <property type="component" value="Unassembled WGS sequence"/>
</dbReference>
<keyword evidence="2" id="KW-0132">Cell division</keyword>
<dbReference type="AlphaFoldDB" id="A0A1Y2BKJ8"/>
<feature type="region of interest" description="Disordered" evidence="1">
    <location>
        <begin position="317"/>
        <end position="654"/>
    </location>
</feature>
<comment type="caution">
    <text evidence="2">The sequence shown here is derived from an EMBL/GenBank/DDBJ whole genome shotgun (WGS) entry which is preliminary data.</text>
</comment>
<evidence type="ECO:0000313" key="3">
    <source>
        <dbReference type="Proteomes" id="UP000193986"/>
    </source>
</evidence>
<feature type="compositionally biased region" description="Low complexity" evidence="1">
    <location>
        <begin position="455"/>
        <end position="464"/>
    </location>
</feature>
<feature type="compositionally biased region" description="Polar residues" evidence="1">
    <location>
        <begin position="577"/>
        <end position="586"/>
    </location>
</feature>
<dbReference type="InParanoid" id="A0A1Y2BKJ8"/>
<feature type="region of interest" description="Disordered" evidence="1">
    <location>
        <begin position="1"/>
        <end position="82"/>
    </location>
</feature>
<protein>
    <submittedName>
        <fullName evidence="2">Cell division control protein 14, SIN component-domain-containing protein</fullName>
    </submittedName>
</protein>
<dbReference type="GO" id="GO:0051301">
    <property type="term" value="P:cell division"/>
    <property type="evidence" value="ECO:0007669"/>
    <property type="project" value="UniProtKB-KW"/>
</dbReference>
<name>A0A1Y2BKJ8_9TREE</name>
<feature type="compositionally biased region" description="Basic residues" evidence="1">
    <location>
        <begin position="1"/>
        <end position="11"/>
    </location>
</feature>
<dbReference type="OrthoDB" id="5357220at2759"/>
<organism evidence="2 3">
    <name type="scientific">Naematelia encephala</name>
    <dbReference type="NCBI Taxonomy" id="71784"/>
    <lineage>
        <taxon>Eukaryota</taxon>
        <taxon>Fungi</taxon>
        <taxon>Dikarya</taxon>
        <taxon>Basidiomycota</taxon>
        <taxon>Agaricomycotina</taxon>
        <taxon>Tremellomycetes</taxon>
        <taxon>Tremellales</taxon>
        <taxon>Naemateliaceae</taxon>
        <taxon>Naematelia</taxon>
    </lineage>
</organism>
<sequence>MSRPLQRHRKSQSTSALAALAEGPSYLEKRKHKDPRSRPSQHPALGRVAETSERASLSKLHQPPHMEAPVHGSPSNRVPKDDIKVKENEDVPSDVRRLNDVVLEDVREWMNQVASLRSTAAARMEALRSLEKALFQLCSPDNKSASPLAKFLKLNIHTVLLNLLARHTQILSQRTKHPHTYVRANDALVLALLPEIRSIVMLLQGMCLLSSACHADISESWVIEMLILLFMLLRLPPPLLDEMGAPLPPQDAPPTLHLVDLFSSILADSPANARKFEKLNGLEAMSRVLKVEGQVDVVKIRCMEFLHFYLMPEEPSTSRAVSSTSSSSTESQLYPPSPLDSSTSSSGSDGRISPSPRPGYQDRKSTSTGSEVPFVPQTPRKPPQPALGYLTPSIRRVSASSNSVTPSLPTVPGSPQGVPPSPSANRLSSSQKDSRWSRSEVSGNAGLGLGLPKATSSVNLSSLSDLRRDSSTRNLTDHSSSSSDPFSTINDSRASSSGSSTAVPSPRTLSRSNTQPTLHIVASSPASHDRRSSIRRVSRSPLVTSTLPEEPVTASPKTQPSSPAKPREQKIRHSRTQSHLTALTNSMPPPPVPPIPKEIDGLRTPSKARRAFPAELTKGLPPSASSPHLSSPLGPAKRMPSNPLVNRGKPMEPVKATKTVEEKKALLGNWLGNVDALVQSVEKVSMWGSKGGKSRR</sequence>
<dbReference type="Pfam" id="PF08045">
    <property type="entry name" value="CDC14"/>
    <property type="match status" value="1"/>
</dbReference>
<feature type="compositionally biased region" description="Pro residues" evidence="1">
    <location>
        <begin position="587"/>
        <end position="596"/>
    </location>
</feature>
<proteinExistence type="predicted"/>
<feature type="compositionally biased region" description="Polar residues" evidence="1">
    <location>
        <begin position="398"/>
        <end position="408"/>
    </location>
</feature>
<feature type="compositionally biased region" description="Polar residues" evidence="1">
    <location>
        <begin position="508"/>
        <end position="517"/>
    </location>
</feature>
<gene>
    <name evidence="2" type="ORF">BCR39DRAFT_556141</name>
</gene>
<accession>A0A1Y2BKJ8</accession>
<evidence type="ECO:0000313" key="2">
    <source>
        <dbReference type="EMBL" id="ORY34625.1"/>
    </source>
</evidence>
<evidence type="ECO:0000256" key="1">
    <source>
        <dbReference type="SAM" id="MobiDB-lite"/>
    </source>
</evidence>
<dbReference type="InterPro" id="IPR012535">
    <property type="entry name" value="Cell_div_Cdc14"/>
</dbReference>
<keyword evidence="3" id="KW-1185">Reference proteome</keyword>
<feature type="compositionally biased region" description="Low complexity" evidence="1">
    <location>
        <begin position="472"/>
        <end position="507"/>
    </location>
</feature>
<feature type="compositionally biased region" description="Low complexity" evidence="1">
    <location>
        <begin position="317"/>
        <end position="354"/>
    </location>
</feature>
<feature type="compositionally biased region" description="Low complexity" evidence="1">
    <location>
        <begin position="619"/>
        <end position="636"/>
    </location>
</feature>
<keyword evidence="2" id="KW-0131">Cell cycle</keyword>
<dbReference type="EMBL" id="MCFC01000002">
    <property type="protein sequence ID" value="ORY34625.1"/>
    <property type="molecule type" value="Genomic_DNA"/>
</dbReference>
<reference evidence="2 3" key="1">
    <citation type="submission" date="2016-07" db="EMBL/GenBank/DDBJ databases">
        <title>Pervasive Adenine N6-methylation of Active Genes in Fungi.</title>
        <authorList>
            <consortium name="DOE Joint Genome Institute"/>
            <person name="Mondo S.J."/>
            <person name="Dannebaum R.O."/>
            <person name="Kuo R.C."/>
            <person name="Labutti K."/>
            <person name="Haridas S."/>
            <person name="Kuo A."/>
            <person name="Salamov A."/>
            <person name="Ahrendt S.R."/>
            <person name="Lipzen A."/>
            <person name="Sullivan W."/>
            <person name="Andreopoulos W.B."/>
            <person name="Clum A."/>
            <person name="Lindquist E."/>
            <person name="Daum C."/>
            <person name="Ramamoorthy G.K."/>
            <person name="Gryganskyi A."/>
            <person name="Culley D."/>
            <person name="Magnuson J.K."/>
            <person name="James T.Y."/>
            <person name="O'Malley M.A."/>
            <person name="Stajich J.E."/>
            <person name="Spatafora J.W."/>
            <person name="Visel A."/>
            <person name="Grigoriev I.V."/>
        </authorList>
    </citation>
    <scope>NUCLEOTIDE SEQUENCE [LARGE SCALE GENOMIC DNA]</scope>
    <source>
        <strain evidence="2 3">68-887.2</strain>
    </source>
</reference>
<dbReference type="PANTHER" id="PTHR34065">
    <property type="entry name" value="CELL DIVISION CONTROL PROTEIN 14"/>
    <property type="match status" value="1"/>
</dbReference>
<dbReference type="PANTHER" id="PTHR34065:SF1">
    <property type="entry name" value="CELL DIVISION CONTROL PROTEIN 14"/>
    <property type="match status" value="1"/>
</dbReference>